<evidence type="ECO:0000313" key="2">
    <source>
        <dbReference type="EMBL" id="KAF5573062.1"/>
    </source>
</evidence>
<feature type="region of interest" description="Disordered" evidence="1">
    <location>
        <begin position="285"/>
        <end position="333"/>
    </location>
</feature>
<protein>
    <submittedName>
        <fullName evidence="2">Uncharacterized protein</fullName>
    </submittedName>
</protein>
<gene>
    <name evidence="2" type="ORF">FPCIR_14101</name>
</gene>
<sequence>MSSPTFNLSVGKVARMTRDLAFAFRLGEQKALNLRISIEQEIAVARKRKEPDEAKIASLESSITKDCNRIFTNHATLPVYYLVRTPSASASAELPGKPLSVQLAATAKATVLELRIQDGEDDYAWFGRIRDWILENAETIISSAGTDRGPEHRALRLPNPPATMFTECDAITNLNSRANSRNPTLAGHFWKYSHNFQKDPTIVNFHERFPGLASAFKEGKFKGEVERFVRSLREVPFAYMFCTGCPGSGKTTTALNIVEAVMSGPVEAITIANSTHDIYGAPPAPASADAISGEVQPSTNAVNDAWEPSTDVNKDPTADATTDEQENTTGVTDVPQYVLSPTSAYNLQCGLCLIQQPVPPTDIACTTPSLAPVTEPEHIVDKAQQYVDSIIQKQGTKCFGVPALDNIGEDEGEVPYNNYEEPTVNEYTKAAGFKSADDTPADPEPFGIDASSHRTAGKADRALAKFLNGITTGKFKETHPTHVPGSISELGRGIAEGNPKEWPDVMHAWCEKLNDPDAFAVNITKHKEHRVI</sequence>
<evidence type="ECO:0000313" key="3">
    <source>
        <dbReference type="Proteomes" id="UP000546213"/>
    </source>
</evidence>
<dbReference type="EMBL" id="JAAOAS010000659">
    <property type="protein sequence ID" value="KAF5573062.1"/>
    <property type="molecule type" value="Genomic_DNA"/>
</dbReference>
<evidence type="ECO:0000256" key="1">
    <source>
        <dbReference type="SAM" id="MobiDB-lite"/>
    </source>
</evidence>
<name>A0A8H5KH32_9HYPO</name>
<reference evidence="2 3" key="1">
    <citation type="submission" date="2020-05" db="EMBL/GenBank/DDBJ databases">
        <title>Identification and distribution of gene clusters putatively required for synthesis of sphingolipid metabolism inhibitors in phylogenetically diverse species of the filamentous fungus Fusarium.</title>
        <authorList>
            <person name="Kim H.-S."/>
            <person name="Busman M."/>
            <person name="Brown D.W."/>
            <person name="Divon H."/>
            <person name="Uhlig S."/>
            <person name="Proctor R.H."/>
        </authorList>
    </citation>
    <scope>NUCLEOTIDE SEQUENCE [LARGE SCALE GENOMIC DNA]</scope>
    <source>
        <strain evidence="2 3">NRRL 36939</strain>
    </source>
</reference>
<organism evidence="2 3">
    <name type="scientific">Fusarium pseudocircinatum</name>
    <dbReference type="NCBI Taxonomy" id="56676"/>
    <lineage>
        <taxon>Eukaryota</taxon>
        <taxon>Fungi</taxon>
        <taxon>Dikarya</taxon>
        <taxon>Ascomycota</taxon>
        <taxon>Pezizomycotina</taxon>
        <taxon>Sordariomycetes</taxon>
        <taxon>Hypocreomycetidae</taxon>
        <taxon>Hypocreales</taxon>
        <taxon>Nectriaceae</taxon>
        <taxon>Fusarium</taxon>
        <taxon>Fusarium fujikuroi species complex</taxon>
    </lineage>
</organism>
<dbReference type="OrthoDB" id="5103717at2759"/>
<keyword evidence="3" id="KW-1185">Reference proteome</keyword>
<dbReference type="Proteomes" id="UP000546213">
    <property type="component" value="Unassembled WGS sequence"/>
</dbReference>
<proteinExistence type="predicted"/>
<comment type="caution">
    <text evidence="2">The sequence shown here is derived from an EMBL/GenBank/DDBJ whole genome shotgun (WGS) entry which is preliminary data.</text>
</comment>
<dbReference type="AlphaFoldDB" id="A0A8H5KH32"/>
<accession>A0A8H5KH32</accession>